<evidence type="ECO:0000313" key="1">
    <source>
        <dbReference type="EMBL" id="CAI5790392.1"/>
    </source>
</evidence>
<organism evidence="1 2">
    <name type="scientific">Podarcis lilfordi</name>
    <name type="common">Lilford's wall lizard</name>
    <dbReference type="NCBI Taxonomy" id="74358"/>
    <lineage>
        <taxon>Eukaryota</taxon>
        <taxon>Metazoa</taxon>
        <taxon>Chordata</taxon>
        <taxon>Craniata</taxon>
        <taxon>Vertebrata</taxon>
        <taxon>Euteleostomi</taxon>
        <taxon>Lepidosauria</taxon>
        <taxon>Squamata</taxon>
        <taxon>Bifurcata</taxon>
        <taxon>Unidentata</taxon>
        <taxon>Episquamata</taxon>
        <taxon>Laterata</taxon>
        <taxon>Lacertibaenia</taxon>
        <taxon>Lacertidae</taxon>
        <taxon>Podarcis</taxon>
    </lineage>
</organism>
<keyword evidence="2" id="KW-1185">Reference proteome</keyword>
<evidence type="ECO:0000313" key="2">
    <source>
        <dbReference type="Proteomes" id="UP001178461"/>
    </source>
</evidence>
<accession>A0AA35L6Z3</accession>
<dbReference type="Proteomes" id="UP001178461">
    <property type="component" value="Chromosome 13"/>
</dbReference>
<name>A0AA35L6Z3_9SAUR</name>
<gene>
    <name evidence="1" type="ORF">PODLI_1B002319</name>
</gene>
<reference evidence="1" key="1">
    <citation type="submission" date="2022-12" db="EMBL/GenBank/DDBJ databases">
        <authorList>
            <person name="Alioto T."/>
            <person name="Alioto T."/>
            <person name="Gomez Garrido J."/>
        </authorList>
    </citation>
    <scope>NUCLEOTIDE SEQUENCE</scope>
</reference>
<protein>
    <submittedName>
        <fullName evidence="1">Uncharacterized protein</fullName>
    </submittedName>
</protein>
<sequence>MPEFSLYDNWKPKCAVNGCVKENGTGREQIPRMAAILRSAVEIMAVLKESIIATSISVGEETQTGNKQVFEGQKKEGNLYIGKRRIPSHFSLASAMLRSPHLLQ</sequence>
<dbReference type="EMBL" id="OX395138">
    <property type="protein sequence ID" value="CAI5790392.1"/>
    <property type="molecule type" value="Genomic_DNA"/>
</dbReference>
<dbReference type="AlphaFoldDB" id="A0AA35L6Z3"/>
<proteinExistence type="predicted"/>